<dbReference type="OrthoDB" id="9869649at2"/>
<protein>
    <submittedName>
        <fullName evidence="1">Uncharacterized protein</fullName>
    </submittedName>
</protein>
<gene>
    <name evidence="1" type="ORF">C2E25_14960</name>
</gene>
<sequence>MYCAYYWLLEPLRGGIKDSNERTPAFKFDIKPERLPDTYEFALYADQDGVPEFARLIIPNLDEKVIPDEVLPLLQTTKEHLITVLRLTYSYKADYFPLTAWTFFSDDQPLKFGLETRLSGKDVFNPDNTKNLFFHSMSFREDLRLFVDGGDERIPLQYRFLSYYKILEKNFKKNGLWKKEELEQHLKTYEELFKEAGFIGKPSSTLHSVRDKCAHIRTGNTRESLGVTHLNHKEAVITSALLPILNRITGQIINSTFADRKIC</sequence>
<comment type="caution">
    <text evidence="1">The sequence shown here is derived from an EMBL/GenBank/DDBJ whole genome shotgun (WGS) entry which is preliminary data.</text>
</comment>
<dbReference type="EMBL" id="PPFX01000044">
    <property type="protein sequence ID" value="PNU18981.1"/>
    <property type="molecule type" value="Genomic_DNA"/>
</dbReference>
<accession>A0A2K2H6V4</accession>
<organism evidence="1 2">
    <name type="scientific">Geothermobacter hydrogeniphilus</name>
    <dbReference type="NCBI Taxonomy" id="1969733"/>
    <lineage>
        <taxon>Bacteria</taxon>
        <taxon>Pseudomonadati</taxon>
        <taxon>Thermodesulfobacteriota</taxon>
        <taxon>Desulfuromonadia</taxon>
        <taxon>Desulfuromonadales</taxon>
        <taxon>Geothermobacteraceae</taxon>
        <taxon>Geothermobacter</taxon>
    </lineage>
</organism>
<dbReference type="AlphaFoldDB" id="A0A2K2H6V4"/>
<evidence type="ECO:0000313" key="2">
    <source>
        <dbReference type="Proteomes" id="UP000236340"/>
    </source>
</evidence>
<dbReference type="Proteomes" id="UP000236340">
    <property type="component" value="Unassembled WGS sequence"/>
</dbReference>
<dbReference type="RefSeq" id="WP_103116529.1">
    <property type="nucleotide sequence ID" value="NZ_PPFX01000044.1"/>
</dbReference>
<proteinExistence type="predicted"/>
<name>A0A2K2H6V4_9BACT</name>
<reference evidence="1 2" key="1">
    <citation type="journal article" date="2018" name="Genome Announc.">
        <title>Genome Sequence of Geothermobacter sp. HR-1 Iron Reducer from the Loihi Seamount.</title>
        <authorList>
            <person name="Smith H."/>
            <person name="Abuyen K."/>
            <person name="Tremblay J."/>
            <person name="Savalia P."/>
            <person name="Perez-Rodriguez I."/>
            <person name="Emerson D."/>
            <person name="Tully B."/>
            <person name="Amend J."/>
        </authorList>
    </citation>
    <scope>NUCLEOTIDE SEQUENCE [LARGE SCALE GENOMIC DNA]</scope>
    <source>
        <strain evidence="1 2">HR-1</strain>
    </source>
</reference>
<evidence type="ECO:0000313" key="1">
    <source>
        <dbReference type="EMBL" id="PNU18981.1"/>
    </source>
</evidence>